<evidence type="ECO:0000313" key="3">
    <source>
        <dbReference type="Proteomes" id="UP001522868"/>
    </source>
</evidence>
<keyword evidence="1" id="KW-0812">Transmembrane</keyword>
<accession>A0ABT0IA57</accession>
<gene>
    <name evidence="2" type="ORF">M1O15_12580</name>
</gene>
<comment type="caution">
    <text evidence="2">The sequence shown here is derived from an EMBL/GenBank/DDBJ whole genome shotgun (WGS) entry which is preliminary data.</text>
</comment>
<name>A0ABT0IA57_9ACTN</name>
<keyword evidence="3" id="KW-1185">Reference proteome</keyword>
<organism evidence="2 3">
    <name type="scientific">Streptomyces lichenis</name>
    <dbReference type="NCBI Taxonomy" id="2306967"/>
    <lineage>
        <taxon>Bacteria</taxon>
        <taxon>Bacillati</taxon>
        <taxon>Actinomycetota</taxon>
        <taxon>Actinomycetes</taxon>
        <taxon>Kitasatosporales</taxon>
        <taxon>Streptomycetaceae</taxon>
        <taxon>Streptomyces</taxon>
    </lineage>
</organism>
<keyword evidence="1" id="KW-1133">Transmembrane helix</keyword>
<keyword evidence="1" id="KW-0472">Membrane</keyword>
<sequence length="91" mass="9060">MSTRATGPLALAAVFDPGPEAASLLDLIAWCGTAAGVAGLITTGTLMALQLRRGVPGADSDHLRSLFFVLLACVVIGSAGPVVAFLGPLGL</sequence>
<evidence type="ECO:0000313" key="2">
    <source>
        <dbReference type="EMBL" id="MCK8678217.1"/>
    </source>
</evidence>
<evidence type="ECO:0000256" key="1">
    <source>
        <dbReference type="SAM" id="Phobius"/>
    </source>
</evidence>
<dbReference type="EMBL" id="JALPTH010000010">
    <property type="protein sequence ID" value="MCK8678217.1"/>
    <property type="molecule type" value="Genomic_DNA"/>
</dbReference>
<feature type="transmembrane region" description="Helical" evidence="1">
    <location>
        <begin position="63"/>
        <end position="86"/>
    </location>
</feature>
<proteinExistence type="predicted"/>
<dbReference type="RefSeq" id="WP_248633813.1">
    <property type="nucleotide sequence ID" value="NZ_JALPTH010000010.1"/>
</dbReference>
<reference evidence="2 3" key="1">
    <citation type="submission" date="2022-04" db="EMBL/GenBank/DDBJ databases">
        <title>Streptomyces sp. nov. LCR6-01 isolated from Lichen of Dirinaria sp.</title>
        <authorList>
            <person name="Kanchanasin P."/>
            <person name="Tanasupawat S."/>
            <person name="Phongsopitanun W."/>
        </authorList>
    </citation>
    <scope>NUCLEOTIDE SEQUENCE [LARGE SCALE GENOMIC DNA]</scope>
    <source>
        <strain evidence="2 3">LCR6-01</strain>
    </source>
</reference>
<dbReference type="Proteomes" id="UP001522868">
    <property type="component" value="Unassembled WGS sequence"/>
</dbReference>
<protein>
    <submittedName>
        <fullName evidence="2">Uncharacterized protein</fullName>
    </submittedName>
</protein>
<feature type="transmembrane region" description="Helical" evidence="1">
    <location>
        <begin position="27"/>
        <end position="51"/>
    </location>
</feature>